<feature type="domain" description="STAS" evidence="1">
    <location>
        <begin position="1"/>
        <end position="93"/>
    </location>
</feature>
<name>A0A975TE15_9NOST</name>
<evidence type="ECO:0000313" key="2">
    <source>
        <dbReference type="EMBL" id="QXE26408.1"/>
    </source>
</evidence>
<dbReference type="EMBL" id="CP021056">
    <property type="protein sequence ID" value="QXE26408.1"/>
    <property type="molecule type" value="Genomic_DNA"/>
</dbReference>
<dbReference type="RefSeq" id="WP_190601970.1">
    <property type="nucleotide sequence ID" value="NZ_CP021056.1"/>
</dbReference>
<accession>A0A975TE15</accession>
<keyword evidence="3" id="KW-1185">Reference proteome</keyword>
<dbReference type="KEGG" id="rsin:B6N60_05140"/>
<dbReference type="PANTHER" id="PTHR33495:SF2">
    <property type="entry name" value="ANTI-SIGMA FACTOR ANTAGONIST TM_1081-RELATED"/>
    <property type="match status" value="1"/>
</dbReference>
<gene>
    <name evidence="2" type="ORF">B6N60_05140</name>
</gene>
<evidence type="ECO:0000313" key="3">
    <source>
        <dbReference type="Proteomes" id="UP000683511"/>
    </source>
</evidence>
<evidence type="ECO:0000259" key="1">
    <source>
        <dbReference type="PROSITE" id="PS50801"/>
    </source>
</evidence>
<dbReference type="Pfam" id="PF01740">
    <property type="entry name" value="STAS"/>
    <property type="match status" value="1"/>
</dbReference>
<dbReference type="SUPFAM" id="SSF52091">
    <property type="entry name" value="SpoIIaa-like"/>
    <property type="match status" value="1"/>
</dbReference>
<dbReference type="Proteomes" id="UP000683511">
    <property type="component" value="Chromosome"/>
</dbReference>
<dbReference type="PANTHER" id="PTHR33495">
    <property type="entry name" value="ANTI-SIGMA FACTOR ANTAGONIST TM_1081-RELATED-RELATED"/>
    <property type="match status" value="1"/>
</dbReference>
<dbReference type="InterPro" id="IPR002645">
    <property type="entry name" value="STAS_dom"/>
</dbReference>
<proteinExistence type="predicted"/>
<reference evidence="2" key="1">
    <citation type="submission" date="2017-04" db="EMBL/GenBank/DDBJ databases">
        <title>Genome deletions in a multicellular cyanobacterial endosymbiont for morphological adaptation in marine diatoms.</title>
        <authorList>
            <person name="Wang Y."/>
            <person name="Gao H."/>
            <person name="Li R."/>
            <person name="Xu X."/>
        </authorList>
    </citation>
    <scope>NUCLEOTIDE SEQUENCE</scope>
    <source>
        <strain evidence="2">FACHB 800</strain>
    </source>
</reference>
<protein>
    <submittedName>
        <fullName evidence="2">Stage II sporulation protein</fullName>
    </submittedName>
</protein>
<dbReference type="AlphaFoldDB" id="A0A975TE15"/>
<sequence>MPKIFNNSDITVIRPAGCLNATNAWEFERDLTALLTKAPRTMLLVDLALVESIDSAGLMALVSGFKLADSLGWSWRLGDVSPAVKIILELTQLDRVFAKSASGSDEDTLKNHLVVSCSY</sequence>
<dbReference type="InterPro" id="IPR036513">
    <property type="entry name" value="STAS_dom_sf"/>
</dbReference>
<dbReference type="Gene3D" id="3.30.750.24">
    <property type="entry name" value="STAS domain"/>
    <property type="match status" value="1"/>
</dbReference>
<dbReference type="GO" id="GO:0043856">
    <property type="term" value="F:anti-sigma factor antagonist activity"/>
    <property type="evidence" value="ECO:0007669"/>
    <property type="project" value="TreeGrafter"/>
</dbReference>
<dbReference type="PROSITE" id="PS50801">
    <property type="entry name" value="STAS"/>
    <property type="match status" value="1"/>
</dbReference>
<organism evidence="2 3">
    <name type="scientific">Richelia sinica FACHB-800</name>
    <dbReference type="NCBI Taxonomy" id="1357546"/>
    <lineage>
        <taxon>Bacteria</taxon>
        <taxon>Bacillati</taxon>
        <taxon>Cyanobacteriota</taxon>
        <taxon>Cyanophyceae</taxon>
        <taxon>Nostocales</taxon>
        <taxon>Nostocaceae</taxon>
        <taxon>Richelia</taxon>
    </lineage>
</organism>
<dbReference type="CDD" id="cd07043">
    <property type="entry name" value="STAS_anti-anti-sigma_factors"/>
    <property type="match status" value="1"/>
</dbReference>